<dbReference type="InterPro" id="IPR025303">
    <property type="entry name" value="PdaC"/>
</dbReference>
<dbReference type="EMBL" id="RHHT01000097">
    <property type="protein sequence ID" value="RNB67160.1"/>
    <property type="molecule type" value="Genomic_DNA"/>
</dbReference>
<feature type="domain" description="Deacetylase PdaC" evidence="2">
    <location>
        <begin position="21"/>
        <end position="97"/>
    </location>
</feature>
<dbReference type="RefSeq" id="WP_122915830.1">
    <property type="nucleotide sequence ID" value="NZ_RHHT01000097.1"/>
</dbReference>
<reference evidence="3 4" key="1">
    <citation type="submission" date="2018-10" db="EMBL/GenBank/DDBJ databases">
        <title>Phylogenomics of Brevibacillus.</title>
        <authorList>
            <person name="Dunlap C."/>
        </authorList>
    </citation>
    <scope>NUCLEOTIDE SEQUENCE [LARGE SCALE GENOMIC DNA]</scope>
    <source>
        <strain evidence="3 4">JCM 15085</strain>
    </source>
</reference>
<dbReference type="InterPro" id="IPR037126">
    <property type="entry name" value="PdaC/RsiV-like_sf"/>
</dbReference>
<dbReference type="Pfam" id="PF11738">
    <property type="entry name" value="DUF3298"/>
    <property type="match status" value="1"/>
</dbReference>
<comment type="caution">
    <text evidence="3">The sequence shown here is derived from an EMBL/GenBank/DDBJ whole genome shotgun (WGS) entry which is preliminary data.</text>
</comment>
<organism evidence="3 4">
    <name type="scientific">Brevibacillus panacihumi</name>
    <dbReference type="NCBI Taxonomy" id="497735"/>
    <lineage>
        <taxon>Bacteria</taxon>
        <taxon>Bacillati</taxon>
        <taxon>Bacillota</taxon>
        <taxon>Bacilli</taxon>
        <taxon>Bacillales</taxon>
        <taxon>Paenibacillaceae</taxon>
        <taxon>Brevibacillus</taxon>
    </lineage>
</organism>
<gene>
    <name evidence="3" type="ORF">EDM58_25450</name>
</gene>
<evidence type="ECO:0000313" key="3">
    <source>
        <dbReference type="EMBL" id="RNB67160.1"/>
    </source>
</evidence>
<protein>
    <submittedName>
        <fullName evidence="3">DUF3298/DUF4163 domain-containing protein</fullName>
    </submittedName>
</protein>
<evidence type="ECO:0000313" key="4">
    <source>
        <dbReference type="Proteomes" id="UP000281915"/>
    </source>
</evidence>
<feature type="domain" description="DUF3298" evidence="1">
    <location>
        <begin position="116"/>
        <end position="185"/>
    </location>
</feature>
<name>A0A3M8BUR5_9BACL</name>
<dbReference type="Gene3D" id="3.90.640.20">
    <property type="entry name" value="Heat-shock cognate protein, ATPase"/>
    <property type="match status" value="1"/>
</dbReference>
<sequence length="206" mass="23352">MERNQLPASVMTRTLTRPNTTIYYPQLTGLANQQAEQQINQSIVHTVQGLIREQERVQVQGNTQMQGSYEVKTNERGIFSVTLSNFAYTPRMAHPMTFLGSLSADIQTGKIYTLRELFKPGSDYVKVLSANIKKQIAQRNLPTLNPFTAISPEQDFYLADKSLVVYYQLYELSPYYVGFPMFPISVYDLEPIINEDGPLGILSIDV</sequence>
<proteinExistence type="predicted"/>
<evidence type="ECO:0000259" key="1">
    <source>
        <dbReference type="Pfam" id="PF11738"/>
    </source>
</evidence>
<dbReference type="Proteomes" id="UP000281915">
    <property type="component" value="Unassembled WGS sequence"/>
</dbReference>
<dbReference type="AlphaFoldDB" id="A0A3M8BUR5"/>
<dbReference type="Gene3D" id="3.30.565.40">
    <property type="entry name" value="Fervidobacterium nodosum Rt17-B1 like"/>
    <property type="match status" value="1"/>
</dbReference>
<dbReference type="InterPro" id="IPR021729">
    <property type="entry name" value="DUF3298"/>
</dbReference>
<evidence type="ECO:0000259" key="2">
    <source>
        <dbReference type="Pfam" id="PF13739"/>
    </source>
</evidence>
<accession>A0A3M8BUR5</accession>
<dbReference type="Pfam" id="PF13739">
    <property type="entry name" value="PdaC"/>
    <property type="match status" value="1"/>
</dbReference>